<dbReference type="HOGENOM" id="CLU_618318_0_0_1"/>
<dbReference type="EMBL" id="AZNH01000089">
    <property type="protein sequence ID" value="KID82399.1"/>
    <property type="molecule type" value="Genomic_DNA"/>
</dbReference>
<dbReference type="AlphaFoldDB" id="A0A0B4HSD7"/>
<protein>
    <recommendedName>
        <fullName evidence="4">F-box domain containing protein</fullName>
    </recommendedName>
</protein>
<proteinExistence type="predicted"/>
<reference evidence="2 3" key="1">
    <citation type="journal article" date="2014" name="Proc. Natl. Acad. Sci. U.S.A.">
        <title>Trajectory and genomic determinants of fungal-pathogen speciation and host adaptation.</title>
        <authorList>
            <person name="Hu X."/>
            <person name="Xiao G."/>
            <person name="Zheng P."/>
            <person name="Shang Y."/>
            <person name="Su Y."/>
            <person name="Zhang X."/>
            <person name="Liu X."/>
            <person name="Zhan S."/>
            <person name="St Leger R.J."/>
            <person name="Wang C."/>
        </authorList>
    </citation>
    <scope>NUCLEOTIDE SEQUENCE [LARGE SCALE GENOMIC DNA]</scope>
    <source>
        <strain evidence="2 3">ARSEF 977</strain>
    </source>
</reference>
<feature type="compositionally biased region" description="Acidic residues" evidence="1">
    <location>
        <begin position="175"/>
        <end position="187"/>
    </location>
</feature>
<evidence type="ECO:0008006" key="4">
    <source>
        <dbReference type="Google" id="ProtNLM"/>
    </source>
</evidence>
<sequence length="407" mass="46783">MSPRRRLKQPTGRAPSPKIPDPLDDGACFHEEISTDSEQEIDDPMSTESVHEETGAGNPGALDNESNLQHPRRREKPCLLNVPLEIRLAIYTNLLVTNSPIRVHSGWRFVFKRQSLGIPTSILRTCQQIYHETTGVLYGGNEFLYVLRDHVARVTDVDRLAQIDDPDAPFPINGDIDEDYDTEDENDPDWREETSGQNGPQRRSRRRGTGTVGMQGDINIDKYSCLFKHIIVEAEQNRSFERSKKLMANALNLFKYDDRANRHRVFNIHTLTVRVTPKWEPPKEENGSGHYTFVDFFNKGSPVMEAAWRIHCQFLLVDVMGCSGDGGIYLGRQFKIDMRHLRLDNQAKRTNIDAWRNDKVIQRQRMAFVRRTFRALATLDRRVAATCEEHLEQTLPGDEWDEWAGVV</sequence>
<feature type="region of interest" description="Disordered" evidence="1">
    <location>
        <begin position="165"/>
        <end position="213"/>
    </location>
</feature>
<gene>
    <name evidence="2" type="ORF">MGU_10296</name>
</gene>
<dbReference type="OrthoDB" id="5413827at2759"/>
<dbReference type="Proteomes" id="UP000031192">
    <property type="component" value="Unassembled WGS sequence"/>
</dbReference>
<organism evidence="2 3">
    <name type="scientific">Metarhizium guizhouense (strain ARSEF 977)</name>
    <dbReference type="NCBI Taxonomy" id="1276136"/>
    <lineage>
        <taxon>Eukaryota</taxon>
        <taxon>Fungi</taxon>
        <taxon>Dikarya</taxon>
        <taxon>Ascomycota</taxon>
        <taxon>Pezizomycotina</taxon>
        <taxon>Sordariomycetes</taxon>
        <taxon>Hypocreomycetidae</taxon>
        <taxon>Hypocreales</taxon>
        <taxon>Clavicipitaceae</taxon>
        <taxon>Metarhizium</taxon>
    </lineage>
</organism>
<feature type="compositionally biased region" description="Acidic residues" evidence="1">
    <location>
        <begin position="34"/>
        <end position="45"/>
    </location>
</feature>
<evidence type="ECO:0000313" key="2">
    <source>
        <dbReference type="EMBL" id="KID82399.1"/>
    </source>
</evidence>
<evidence type="ECO:0000313" key="3">
    <source>
        <dbReference type="Proteomes" id="UP000031192"/>
    </source>
</evidence>
<comment type="caution">
    <text evidence="2">The sequence shown here is derived from an EMBL/GenBank/DDBJ whole genome shotgun (WGS) entry which is preliminary data.</text>
</comment>
<accession>A0A0B4HSD7</accession>
<keyword evidence="3" id="KW-1185">Reference proteome</keyword>
<evidence type="ECO:0000256" key="1">
    <source>
        <dbReference type="SAM" id="MobiDB-lite"/>
    </source>
</evidence>
<name>A0A0B4HSD7_METGA</name>
<feature type="region of interest" description="Disordered" evidence="1">
    <location>
        <begin position="1"/>
        <end position="72"/>
    </location>
</feature>